<accession>A0A1G9SIA5</accession>
<name>A0A1G9SIA5_9BACT</name>
<dbReference type="RefSeq" id="WP_089687277.1">
    <property type="nucleotide sequence ID" value="NZ_FNFO01000012.1"/>
</dbReference>
<keyword evidence="1" id="KW-0472">Membrane</keyword>
<evidence type="ECO:0000256" key="1">
    <source>
        <dbReference type="SAM" id="Phobius"/>
    </source>
</evidence>
<evidence type="ECO:0000259" key="2">
    <source>
        <dbReference type="Pfam" id="PF18925"/>
    </source>
</evidence>
<dbReference type="AlphaFoldDB" id="A0A1G9SIA5"/>
<keyword evidence="4" id="KW-1185">Reference proteome</keyword>
<evidence type="ECO:0000313" key="4">
    <source>
        <dbReference type="Proteomes" id="UP000198510"/>
    </source>
</evidence>
<reference evidence="3 4" key="1">
    <citation type="submission" date="2016-10" db="EMBL/GenBank/DDBJ databases">
        <authorList>
            <person name="de Groot N.N."/>
        </authorList>
    </citation>
    <scope>NUCLEOTIDE SEQUENCE [LARGE SCALE GENOMIC DNA]</scope>
    <source>
        <strain evidence="3 4">DSM 25186</strain>
    </source>
</reference>
<dbReference type="OrthoDB" id="1036575at2"/>
<dbReference type="STRING" id="1075417.SAMN05421823_112173"/>
<feature type="transmembrane region" description="Helical" evidence="1">
    <location>
        <begin position="30"/>
        <end position="49"/>
    </location>
</feature>
<proteinExistence type="predicted"/>
<protein>
    <recommendedName>
        <fullName evidence="2">DUF5675 domain-containing protein</fullName>
    </recommendedName>
</protein>
<sequence length="264" mass="29356">MKHLLALLFLALLTVAVLLFLTNPQVLSDLWLWLVGFIGYVVLLFEKGFQAVAGAFRRPATRLPEGVSAATVAVQPAPLAAPVALPSVTHIERQLQNEAGVPLAASTLTVLRYLDDGQTTLGLLFLRNKFFAYTLEDTFRATKVAGETRIPAGLYPLDFNRALTGLTQTYRQTRPWFEYHLEIQGIPGFDQVYIHVGNTHEDTRGCLLIADGVNTASAVKMVQYSRLAFERFYKTISALLNAGETVQIRIVDEDWFERCKLSPA</sequence>
<gene>
    <name evidence="3" type="ORF">SAMN05421823_112173</name>
</gene>
<feature type="domain" description="DUF5675" evidence="2">
    <location>
        <begin position="110"/>
        <end position="237"/>
    </location>
</feature>
<dbReference type="EMBL" id="FNFO01000012">
    <property type="protein sequence ID" value="SDM35132.1"/>
    <property type="molecule type" value="Genomic_DNA"/>
</dbReference>
<dbReference type="Proteomes" id="UP000198510">
    <property type="component" value="Unassembled WGS sequence"/>
</dbReference>
<keyword evidence="1" id="KW-1133">Transmembrane helix</keyword>
<dbReference type="InterPro" id="IPR043732">
    <property type="entry name" value="DUF5675"/>
</dbReference>
<keyword evidence="1" id="KW-0812">Transmembrane</keyword>
<organism evidence="3 4">
    <name type="scientific">Catalinimonas alkaloidigena</name>
    <dbReference type="NCBI Taxonomy" id="1075417"/>
    <lineage>
        <taxon>Bacteria</taxon>
        <taxon>Pseudomonadati</taxon>
        <taxon>Bacteroidota</taxon>
        <taxon>Cytophagia</taxon>
        <taxon>Cytophagales</taxon>
        <taxon>Catalimonadaceae</taxon>
        <taxon>Catalinimonas</taxon>
    </lineage>
</organism>
<dbReference type="Pfam" id="PF18925">
    <property type="entry name" value="DUF5675"/>
    <property type="match status" value="1"/>
</dbReference>
<evidence type="ECO:0000313" key="3">
    <source>
        <dbReference type="EMBL" id="SDM35132.1"/>
    </source>
</evidence>